<organism evidence="2 3">
    <name type="scientific">Streptomyces showdoensis</name>
    <dbReference type="NCBI Taxonomy" id="68268"/>
    <lineage>
        <taxon>Bacteria</taxon>
        <taxon>Bacillati</taxon>
        <taxon>Actinomycetota</taxon>
        <taxon>Actinomycetes</taxon>
        <taxon>Kitasatosporales</taxon>
        <taxon>Streptomycetaceae</taxon>
        <taxon>Streptomyces</taxon>
    </lineage>
</organism>
<feature type="compositionally biased region" description="Low complexity" evidence="1">
    <location>
        <begin position="123"/>
        <end position="133"/>
    </location>
</feature>
<feature type="region of interest" description="Disordered" evidence="1">
    <location>
        <begin position="109"/>
        <end position="146"/>
    </location>
</feature>
<dbReference type="EMBL" id="LAQS01000020">
    <property type="protein sequence ID" value="KKZ73044.1"/>
    <property type="molecule type" value="Genomic_DNA"/>
</dbReference>
<keyword evidence="3" id="KW-1185">Reference proteome</keyword>
<accession>A0A2P2GNI3</accession>
<evidence type="ECO:0000256" key="1">
    <source>
        <dbReference type="SAM" id="MobiDB-lite"/>
    </source>
</evidence>
<sequence length="387" mass="41847">MSEKPSVSDEEWAAFVESAREQGLGTEAQEKALRKARPPKRPKPAKAPRPPKRREPEGWRTGPAWQEMNGTARRRGRAKAALGITLVAALALVAVRPQLLTEHLPEGVTSALPSSWTDRPEDATPLAAETARPTAPPPTVDPQRPTLKEPFKGSPALRWGNGAAGIVPPEAKATGGLSKKRVAEGLRLTKALLVAANLDPDTLAGRRPAEALALIEPEQRDLHADMEASLRKMTAENDPLYWFTRFGPEVKPVGTVVKTRGRITFEAGDEPGMVLIKADYTFVYPLVKSRPGADEVARTVIRRTLHVGLYGGRTGPATPGTVTLIRHLHEVANSSCTVQDGFLHPQFREDAPDPAGVRPTGAPVDPYDRSHDQVVPEEAGCGRVSRT</sequence>
<dbReference type="AlphaFoldDB" id="A0A2P2GNI3"/>
<gene>
    <name evidence="2" type="ORF">VO63_14790</name>
</gene>
<protein>
    <submittedName>
        <fullName evidence="2">Uncharacterized protein</fullName>
    </submittedName>
</protein>
<comment type="caution">
    <text evidence="2">The sequence shown here is derived from an EMBL/GenBank/DDBJ whole genome shotgun (WGS) entry which is preliminary data.</text>
</comment>
<dbReference type="OrthoDB" id="3419910at2"/>
<feature type="compositionally biased region" description="Basic residues" evidence="1">
    <location>
        <begin position="34"/>
        <end position="52"/>
    </location>
</feature>
<dbReference type="RefSeq" id="WP_046908243.1">
    <property type="nucleotide sequence ID" value="NZ_BAAAXG010000026.1"/>
</dbReference>
<dbReference type="Proteomes" id="UP000265325">
    <property type="component" value="Unassembled WGS sequence"/>
</dbReference>
<reference evidence="2 3" key="1">
    <citation type="submission" date="2015-05" db="EMBL/GenBank/DDBJ databases">
        <title>Draft Genome assembly of Streptomyces showdoensis.</title>
        <authorList>
            <person name="Thapa K.K."/>
            <person name="Metsa-Ketela M."/>
        </authorList>
    </citation>
    <scope>NUCLEOTIDE SEQUENCE [LARGE SCALE GENOMIC DNA]</scope>
    <source>
        <strain evidence="2 3">ATCC 15227</strain>
    </source>
</reference>
<evidence type="ECO:0000313" key="3">
    <source>
        <dbReference type="Proteomes" id="UP000265325"/>
    </source>
</evidence>
<feature type="region of interest" description="Disordered" evidence="1">
    <location>
        <begin position="1"/>
        <end position="72"/>
    </location>
</feature>
<evidence type="ECO:0000313" key="2">
    <source>
        <dbReference type="EMBL" id="KKZ73044.1"/>
    </source>
</evidence>
<feature type="region of interest" description="Disordered" evidence="1">
    <location>
        <begin position="345"/>
        <end position="387"/>
    </location>
</feature>
<name>A0A2P2GNI3_STREW</name>
<proteinExistence type="predicted"/>